<reference evidence="5 8" key="1">
    <citation type="submission" date="2015-11" db="EMBL/GenBank/DDBJ databases">
        <authorList>
            <person name="Varghese N."/>
        </authorList>
    </citation>
    <scope>NUCLEOTIDE SEQUENCE [LARGE SCALE GENOMIC DNA]</scope>
    <source>
        <strain evidence="5 8">JGI-8</strain>
    </source>
</reference>
<sequence length="92" mass="10586">MAKVKISKVAKALADETRCKIFELIAKSKEISCKEITEKVGLKQPTISHHLKTLQESGIVNVRKEGQYHYFSVNERALEEFSNYITKFISKR</sequence>
<keyword evidence="1" id="KW-0805">Transcription regulation</keyword>
<feature type="domain" description="HTH arsR-type" evidence="4">
    <location>
        <begin position="1"/>
        <end position="92"/>
    </location>
</feature>
<accession>A0A0P1M3P5</accession>
<dbReference type="GO" id="GO:0003700">
    <property type="term" value="F:DNA-binding transcription factor activity"/>
    <property type="evidence" value="ECO:0007669"/>
    <property type="project" value="InterPro"/>
</dbReference>
<dbReference type="SUPFAM" id="SSF46785">
    <property type="entry name" value="Winged helix' DNA-binding domain"/>
    <property type="match status" value="1"/>
</dbReference>
<dbReference type="CDD" id="cd00090">
    <property type="entry name" value="HTH_ARSR"/>
    <property type="match status" value="1"/>
</dbReference>
<accession>A0A0N7MUB8</accession>
<dbReference type="Gene3D" id="1.10.10.10">
    <property type="entry name" value="Winged helix-like DNA-binding domain superfamily/Winged helix DNA-binding domain"/>
    <property type="match status" value="1"/>
</dbReference>
<evidence type="ECO:0000313" key="6">
    <source>
        <dbReference type="EMBL" id="CUU06462.1"/>
    </source>
</evidence>
<dbReference type="InterPro" id="IPR011991">
    <property type="entry name" value="ArsR-like_HTH"/>
</dbReference>
<evidence type="ECO:0000259" key="4">
    <source>
        <dbReference type="PROSITE" id="PS50987"/>
    </source>
</evidence>
<dbReference type="NCBIfam" id="NF033788">
    <property type="entry name" value="HTH_metalloreg"/>
    <property type="match status" value="1"/>
</dbReference>
<dbReference type="STRING" id="1633631.GCA_001442925_01501"/>
<dbReference type="InterPro" id="IPR001845">
    <property type="entry name" value="HTH_ArsR_DNA-bd_dom"/>
</dbReference>
<gene>
    <name evidence="6" type="ORF">JGI4_01506</name>
    <name evidence="5" type="ORF">JGI8_02120</name>
</gene>
<keyword evidence="3" id="KW-0804">Transcription</keyword>
<organism evidence="6 7">
    <name type="scientific">Candidatus Kryptonium thompsonii</name>
    <dbReference type="NCBI Taxonomy" id="1633631"/>
    <lineage>
        <taxon>Bacteria</taxon>
        <taxon>Pseudomonadati</taxon>
        <taxon>Candidatus Kryptoniota</taxon>
        <taxon>Candidatus Kryptonium</taxon>
    </lineage>
</organism>
<reference evidence="6 7" key="2">
    <citation type="submission" date="2015-11" db="EMBL/GenBank/DDBJ databases">
        <authorList>
            <person name="Zhang Y."/>
            <person name="Guo Z."/>
        </authorList>
    </citation>
    <scope>NUCLEOTIDE SEQUENCE [LARGE SCALE GENOMIC DNA]</scope>
    <source>
        <strain evidence="6">JGI-4</strain>
    </source>
</reference>
<accession>A0A0P1MIG3</accession>
<evidence type="ECO:0000313" key="5">
    <source>
        <dbReference type="EMBL" id="CUS95186.1"/>
    </source>
</evidence>
<proteinExistence type="predicted"/>
<dbReference type="PANTHER" id="PTHR33154">
    <property type="entry name" value="TRANSCRIPTIONAL REGULATOR, ARSR FAMILY"/>
    <property type="match status" value="1"/>
</dbReference>
<dbReference type="Proteomes" id="UP000182011">
    <property type="component" value="Unassembled WGS sequence"/>
</dbReference>
<evidence type="ECO:0000256" key="3">
    <source>
        <dbReference type="ARBA" id="ARBA00023163"/>
    </source>
</evidence>
<protein>
    <submittedName>
        <fullName evidence="6">ArsR family transcriptional regulator</fullName>
    </submittedName>
</protein>
<dbReference type="InterPro" id="IPR051081">
    <property type="entry name" value="HTH_MetalResp_TranReg"/>
</dbReference>
<dbReference type="PROSITE" id="PS50987">
    <property type="entry name" value="HTH_ARSR_2"/>
    <property type="match status" value="1"/>
</dbReference>
<evidence type="ECO:0000313" key="8">
    <source>
        <dbReference type="Proteomes" id="UP000182200"/>
    </source>
</evidence>
<accession>A0A0P1MUW2</accession>
<dbReference type="SMART" id="SM00418">
    <property type="entry name" value="HTH_ARSR"/>
    <property type="match status" value="1"/>
</dbReference>
<accession>A0A0P1LNN4</accession>
<dbReference type="EMBL" id="FAOP01000006">
    <property type="protein sequence ID" value="CUU06462.1"/>
    <property type="molecule type" value="Genomic_DNA"/>
</dbReference>
<accession>A0A0S4N5J9</accession>
<dbReference type="Proteomes" id="UP000182200">
    <property type="component" value="Unassembled WGS sequence"/>
</dbReference>
<dbReference type="InterPro" id="IPR036390">
    <property type="entry name" value="WH_DNA-bd_sf"/>
</dbReference>
<accession>A0A0P1P9W9</accession>
<evidence type="ECO:0000256" key="1">
    <source>
        <dbReference type="ARBA" id="ARBA00023015"/>
    </source>
</evidence>
<dbReference type="PANTHER" id="PTHR33154:SF33">
    <property type="entry name" value="TRANSCRIPTIONAL REPRESSOR SDPR"/>
    <property type="match status" value="1"/>
</dbReference>
<keyword evidence="8" id="KW-1185">Reference proteome</keyword>
<accession>A0A0P1P400</accession>
<keyword evidence="2" id="KW-0238">DNA-binding</keyword>
<dbReference type="PRINTS" id="PR00778">
    <property type="entry name" value="HTHARSR"/>
</dbReference>
<dbReference type="AlphaFoldDB" id="A0A0N7MUB8"/>
<dbReference type="GO" id="GO:0003677">
    <property type="term" value="F:DNA binding"/>
    <property type="evidence" value="ECO:0007669"/>
    <property type="project" value="UniProtKB-KW"/>
</dbReference>
<dbReference type="Pfam" id="PF12840">
    <property type="entry name" value="HTH_20"/>
    <property type="match status" value="1"/>
</dbReference>
<name>A0A0N7MUB8_9BACT</name>
<evidence type="ECO:0000256" key="2">
    <source>
        <dbReference type="ARBA" id="ARBA00023125"/>
    </source>
</evidence>
<dbReference type="EMBL" id="CZVI01000065">
    <property type="protein sequence ID" value="CUS95186.1"/>
    <property type="molecule type" value="Genomic_DNA"/>
</dbReference>
<accession>A0A0P1LH13</accession>
<dbReference type="RefSeq" id="WP_047135022.1">
    <property type="nucleotide sequence ID" value="NZ_CZVI01000065.1"/>
</dbReference>
<evidence type="ECO:0000313" key="7">
    <source>
        <dbReference type="Proteomes" id="UP000182011"/>
    </source>
</evidence>
<dbReference type="InterPro" id="IPR036388">
    <property type="entry name" value="WH-like_DNA-bd_sf"/>
</dbReference>